<accession>A0A914ZLC6</accession>
<evidence type="ECO:0000256" key="1">
    <source>
        <dbReference type="SAM" id="SignalP"/>
    </source>
</evidence>
<dbReference type="WBParaSite" id="PgB07_g102_t01">
    <property type="protein sequence ID" value="PgB07_g102_t01"/>
    <property type="gene ID" value="PgB07_g102"/>
</dbReference>
<name>A0A914ZLC6_PARUN</name>
<evidence type="ECO:0000313" key="3">
    <source>
        <dbReference type="WBParaSite" id="PgB07_g102_t01"/>
    </source>
</evidence>
<dbReference type="Proteomes" id="UP000887569">
    <property type="component" value="Unplaced"/>
</dbReference>
<dbReference type="AlphaFoldDB" id="A0A914ZLC6"/>
<feature type="signal peptide" evidence="1">
    <location>
        <begin position="1"/>
        <end position="26"/>
    </location>
</feature>
<proteinExistence type="predicted"/>
<keyword evidence="2" id="KW-1185">Reference proteome</keyword>
<reference evidence="3" key="1">
    <citation type="submission" date="2022-11" db="UniProtKB">
        <authorList>
            <consortium name="WormBaseParasite"/>
        </authorList>
    </citation>
    <scope>IDENTIFICATION</scope>
</reference>
<keyword evidence="1" id="KW-0732">Signal</keyword>
<evidence type="ECO:0000313" key="2">
    <source>
        <dbReference type="Proteomes" id="UP000887569"/>
    </source>
</evidence>
<sequence length="221" mass="23826">MAITASQTTAVTTLLSVFCLTQPSCAFIIQCENCRCLPDYCSHSVPHSTCPCSTSSYQPVRCASSFATSVNDLSAQWRLSQQQPQRQPQVAFSMQSPIIPTTSLSSFGQSGVTSSSSVLSLHYSPLLSGQGQLHTQHPIFATWGNLPSAVSNQQHLQNLGNARLVLRVPISILANCQLRSNACPFGSPSIQAVDSCNSFPNTAGVRCITSEEIRRLFICAR</sequence>
<protein>
    <submittedName>
        <fullName evidence="3">Uncharacterized protein</fullName>
    </submittedName>
</protein>
<feature type="chain" id="PRO_5036952443" evidence="1">
    <location>
        <begin position="27"/>
        <end position="221"/>
    </location>
</feature>
<organism evidence="2 3">
    <name type="scientific">Parascaris univalens</name>
    <name type="common">Nematode worm</name>
    <dbReference type="NCBI Taxonomy" id="6257"/>
    <lineage>
        <taxon>Eukaryota</taxon>
        <taxon>Metazoa</taxon>
        <taxon>Ecdysozoa</taxon>
        <taxon>Nematoda</taxon>
        <taxon>Chromadorea</taxon>
        <taxon>Rhabditida</taxon>
        <taxon>Spirurina</taxon>
        <taxon>Ascaridomorpha</taxon>
        <taxon>Ascaridoidea</taxon>
        <taxon>Ascarididae</taxon>
        <taxon>Parascaris</taxon>
    </lineage>
</organism>